<dbReference type="PIRSF" id="PIRSF034888">
    <property type="entry name" value="P-loop_UCP034888"/>
    <property type="match status" value="1"/>
</dbReference>
<dbReference type="SUPFAM" id="SSF52540">
    <property type="entry name" value="P-loop containing nucleoside triphosphate hydrolases"/>
    <property type="match status" value="1"/>
</dbReference>
<dbReference type="AlphaFoldDB" id="A0A644SYF8"/>
<sequence length="368" mass="41375">MLEFIRIQRFKTLLDASFPLASLNIFSGLNGMGKSTVLQALLLLRQSYESNTLFSRGLRLKGDYVALGTGKDVLAEQAELNTIEFLLTWEGISPANFSFNYDTKSDLQPLNEHINLQAPEELSLFNHCFQYLSANRIVPKNFYEVSDYFIRDLNSLGNQGEYTANFIAENGSKPISLKTLKHPKATTSNLLENLDKWMAELSPGLRIHVKNQPEINAVSLGYAYEYGKEVTADFSPQNVGFGLTYVLPIVTELLRAKDGDMVIIENPESHLHPAGQAIIGRMCAIAALGGVQLFVETHSDHFLNGVRIAIKEKLIQPDFVRLFFLERGPNAGIHSSRVLSPMMDEEGRLDSWPKGFFDEWDNELERLL</sequence>
<organism evidence="3">
    <name type="scientific">bioreactor metagenome</name>
    <dbReference type="NCBI Taxonomy" id="1076179"/>
    <lineage>
        <taxon>unclassified sequences</taxon>
        <taxon>metagenomes</taxon>
        <taxon>ecological metagenomes</taxon>
    </lineage>
</organism>
<dbReference type="Pfam" id="PF13304">
    <property type="entry name" value="AAA_21"/>
    <property type="match status" value="1"/>
</dbReference>
<name>A0A644SYF8_9ZZZZ</name>
<dbReference type="Gene3D" id="3.40.50.300">
    <property type="entry name" value="P-loop containing nucleotide triphosphate hydrolases"/>
    <property type="match status" value="1"/>
</dbReference>
<comment type="caution">
    <text evidence="3">The sequence shown here is derived from an EMBL/GenBank/DDBJ whole genome shotgun (WGS) entry which is preliminary data.</text>
</comment>
<dbReference type="InterPro" id="IPR014592">
    <property type="entry name" value="P-loop_UCP034888"/>
</dbReference>
<feature type="domain" description="ATPase AAA-type core" evidence="2">
    <location>
        <begin position="24"/>
        <end position="304"/>
    </location>
</feature>
<protein>
    <recommendedName>
        <fullName evidence="4">DUF3696 domain-containing protein</fullName>
    </recommendedName>
</protein>
<evidence type="ECO:0000259" key="2">
    <source>
        <dbReference type="Pfam" id="PF13304"/>
    </source>
</evidence>
<evidence type="ECO:0000259" key="1">
    <source>
        <dbReference type="Pfam" id="PF12476"/>
    </source>
</evidence>
<dbReference type="InterPro" id="IPR003959">
    <property type="entry name" value="ATPase_AAA_core"/>
</dbReference>
<dbReference type="InterPro" id="IPR027417">
    <property type="entry name" value="P-loop_NTPase"/>
</dbReference>
<dbReference type="EMBL" id="VSSQ01000008">
    <property type="protein sequence ID" value="MPL58782.1"/>
    <property type="molecule type" value="Genomic_DNA"/>
</dbReference>
<dbReference type="PANTHER" id="PTHR43581:SF2">
    <property type="entry name" value="EXCINUCLEASE ATPASE SUBUNIT"/>
    <property type="match status" value="1"/>
</dbReference>
<accession>A0A644SYF8</accession>
<dbReference type="Pfam" id="PF12476">
    <property type="entry name" value="DUF3696"/>
    <property type="match status" value="1"/>
</dbReference>
<dbReference type="PANTHER" id="PTHR43581">
    <property type="entry name" value="ATP/GTP PHOSPHATASE"/>
    <property type="match status" value="1"/>
</dbReference>
<proteinExistence type="predicted"/>
<dbReference type="GO" id="GO:0005524">
    <property type="term" value="F:ATP binding"/>
    <property type="evidence" value="ECO:0007669"/>
    <property type="project" value="InterPro"/>
</dbReference>
<evidence type="ECO:0000313" key="3">
    <source>
        <dbReference type="EMBL" id="MPL58782.1"/>
    </source>
</evidence>
<evidence type="ECO:0008006" key="4">
    <source>
        <dbReference type="Google" id="ProtNLM"/>
    </source>
</evidence>
<dbReference type="InterPro" id="IPR022532">
    <property type="entry name" value="DUF3696"/>
</dbReference>
<gene>
    <name evidence="3" type="ORF">SDC9_04324</name>
</gene>
<dbReference type="GO" id="GO:0016887">
    <property type="term" value="F:ATP hydrolysis activity"/>
    <property type="evidence" value="ECO:0007669"/>
    <property type="project" value="InterPro"/>
</dbReference>
<dbReference type="InterPro" id="IPR051396">
    <property type="entry name" value="Bact_Antivir_Def_Nuclease"/>
</dbReference>
<reference evidence="3" key="1">
    <citation type="submission" date="2019-08" db="EMBL/GenBank/DDBJ databases">
        <authorList>
            <person name="Kucharzyk K."/>
            <person name="Murdoch R.W."/>
            <person name="Higgins S."/>
            <person name="Loffler F."/>
        </authorList>
    </citation>
    <scope>NUCLEOTIDE SEQUENCE</scope>
</reference>
<feature type="domain" description="DUF3696" evidence="1">
    <location>
        <begin position="315"/>
        <end position="367"/>
    </location>
</feature>